<sequence length="73" mass="8853">MMIMTKKEKKLDDDKMIVCNVNKSSSLTRFDNFSNEIIYEIFDFLDIYHVYQAFFMLINDLENFLLIQLFLLK</sequence>
<accession>A0A818L7D1</accession>
<evidence type="ECO:0008006" key="3">
    <source>
        <dbReference type="Google" id="ProtNLM"/>
    </source>
</evidence>
<organism evidence="1 2">
    <name type="scientific">Rotaria socialis</name>
    <dbReference type="NCBI Taxonomy" id="392032"/>
    <lineage>
        <taxon>Eukaryota</taxon>
        <taxon>Metazoa</taxon>
        <taxon>Spiralia</taxon>
        <taxon>Gnathifera</taxon>
        <taxon>Rotifera</taxon>
        <taxon>Eurotatoria</taxon>
        <taxon>Bdelloidea</taxon>
        <taxon>Philodinida</taxon>
        <taxon>Philodinidae</taxon>
        <taxon>Rotaria</taxon>
    </lineage>
</organism>
<evidence type="ECO:0000313" key="1">
    <source>
        <dbReference type="EMBL" id="CAF3565598.1"/>
    </source>
</evidence>
<comment type="caution">
    <text evidence="1">The sequence shown here is derived from an EMBL/GenBank/DDBJ whole genome shotgun (WGS) entry which is preliminary data.</text>
</comment>
<protein>
    <recommendedName>
        <fullName evidence="3">F-box domain-containing protein</fullName>
    </recommendedName>
</protein>
<gene>
    <name evidence="1" type="ORF">GRG538_LOCUS20957</name>
</gene>
<dbReference type="Proteomes" id="UP000663872">
    <property type="component" value="Unassembled WGS sequence"/>
</dbReference>
<dbReference type="EMBL" id="CAJNYT010003452">
    <property type="protein sequence ID" value="CAF3565598.1"/>
    <property type="molecule type" value="Genomic_DNA"/>
</dbReference>
<reference evidence="1" key="1">
    <citation type="submission" date="2021-02" db="EMBL/GenBank/DDBJ databases">
        <authorList>
            <person name="Nowell W R."/>
        </authorList>
    </citation>
    <scope>NUCLEOTIDE SEQUENCE</scope>
</reference>
<dbReference type="AlphaFoldDB" id="A0A818L7D1"/>
<name>A0A818L7D1_9BILA</name>
<evidence type="ECO:0000313" key="2">
    <source>
        <dbReference type="Proteomes" id="UP000663872"/>
    </source>
</evidence>
<proteinExistence type="predicted"/>